<dbReference type="Pfam" id="PF00106">
    <property type="entry name" value="adh_short"/>
    <property type="match status" value="1"/>
</dbReference>
<dbReference type="EMBL" id="SDIL01000096">
    <property type="protein sequence ID" value="RXK36482.1"/>
    <property type="molecule type" value="Genomic_DNA"/>
</dbReference>
<dbReference type="STRING" id="5217.A0A4Q1BCC3"/>
<dbReference type="InParanoid" id="A0A4Q1BCC3"/>
<name>A0A4Q1BCC3_TREME</name>
<dbReference type="OrthoDB" id="2898509at2759"/>
<accession>A0A4Q1BCC3</accession>
<dbReference type="PANTHER" id="PTHR47534:SF3">
    <property type="entry name" value="ALCOHOL DEHYDROGENASE-LIKE C-TERMINAL DOMAIN-CONTAINING PROTEIN"/>
    <property type="match status" value="1"/>
</dbReference>
<dbReference type="Proteomes" id="UP000289152">
    <property type="component" value="Unassembled WGS sequence"/>
</dbReference>
<dbReference type="InterPro" id="IPR002347">
    <property type="entry name" value="SDR_fam"/>
</dbReference>
<protein>
    <recommendedName>
        <fullName evidence="4">Ketoreductase (KR) domain-containing protein</fullName>
    </recommendedName>
</protein>
<evidence type="ECO:0000313" key="3">
    <source>
        <dbReference type="Proteomes" id="UP000289152"/>
    </source>
</evidence>
<dbReference type="InterPro" id="IPR036291">
    <property type="entry name" value="NAD(P)-bd_dom_sf"/>
</dbReference>
<gene>
    <name evidence="2" type="ORF">M231_06266</name>
</gene>
<keyword evidence="1" id="KW-0560">Oxidoreductase</keyword>
<evidence type="ECO:0000313" key="2">
    <source>
        <dbReference type="EMBL" id="RXK36482.1"/>
    </source>
</evidence>
<sequence>MTEISLRGQNKTAVFLGGTQGMGAACARLLAKLGCSDIVLVGRSEIKGEEQVKKILEINNEVKVVFVKADMGTLKGMRTAAEDIISVVEKIDYLVMTQGGTPSMTHLENEDGNDPGFSVQGISRFVLPYLLIKSSALNPGATILSICNVGQTLPTLTVDDLNLKQNNRGVLGFFMDESKRDSCVIDGVFLEGQIRYPEYRWVHQFPGLVRNETFDVDKFPFPINWVFWMALPFSPNPDGFAPNPINLLLDKDKYTDHFYNRKNKVIQPGDWAKNGDNRKALWEKLVGMV</sequence>
<reference evidence="2 3" key="1">
    <citation type="submission" date="2016-06" db="EMBL/GenBank/DDBJ databases">
        <title>Evolution of pathogenesis and genome organization in the Tremellales.</title>
        <authorList>
            <person name="Cuomo C."/>
            <person name="Litvintseva A."/>
            <person name="Heitman J."/>
            <person name="Chen Y."/>
            <person name="Sun S."/>
            <person name="Springer D."/>
            <person name="Dromer F."/>
            <person name="Young S."/>
            <person name="Zeng Q."/>
            <person name="Chapman S."/>
            <person name="Gujja S."/>
            <person name="Saif S."/>
            <person name="Birren B."/>
        </authorList>
    </citation>
    <scope>NUCLEOTIDE SEQUENCE [LARGE SCALE GENOMIC DNA]</scope>
    <source>
        <strain evidence="2 3">ATCC 28783</strain>
    </source>
</reference>
<dbReference type="VEuPathDB" id="FungiDB:TREMEDRAFT_72315"/>
<evidence type="ECO:0008006" key="4">
    <source>
        <dbReference type="Google" id="ProtNLM"/>
    </source>
</evidence>
<dbReference type="PROSITE" id="PS51257">
    <property type="entry name" value="PROKAR_LIPOPROTEIN"/>
    <property type="match status" value="1"/>
</dbReference>
<proteinExistence type="predicted"/>
<dbReference type="AlphaFoldDB" id="A0A4Q1BCC3"/>
<dbReference type="SUPFAM" id="SSF51735">
    <property type="entry name" value="NAD(P)-binding Rossmann-fold domains"/>
    <property type="match status" value="1"/>
</dbReference>
<dbReference type="Gene3D" id="3.40.50.720">
    <property type="entry name" value="NAD(P)-binding Rossmann-like Domain"/>
    <property type="match status" value="1"/>
</dbReference>
<dbReference type="InterPro" id="IPR052228">
    <property type="entry name" value="Sec_Metab_Biosynth_Oxidored"/>
</dbReference>
<dbReference type="PANTHER" id="PTHR47534">
    <property type="entry name" value="YALI0E05731P"/>
    <property type="match status" value="1"/>
</dbReference>
<evidence type="ECO:0000256" key="1">
    <source>
        <dbReference type="ARBA" id="ARBA00023002"/>
    </source>
</evidence>
<comment type="caution">
    <text evidence="2">The sequence shown here is derived from an EMBL/GenBank/DDBJ whole genome shotgun (WGS) entry which is preliminary data.</text>
</comment>
<organism evidence="2 3">
    <name type="scientific">Tremella mesenterica</name>
    <name type="common">Jelly fungus</name>
    <dbReference type="NCBI Taxonomy" id="5217"/>
    <lineage>
        <taxon>Eukaryota</taxon>
        <taxon>Fungi</taxon>
        <taxon>Dikarya</taxon>
        <taxon>Basidiomycota</taxon>
        <taxon>Agaricomycotina</taxon>
        <taxon>Tremellomycetes</taxon>
        <taxon>Tremellales</taxon>
        <taxon>Tremellaceae</taxon>
        <taxon>Tremella</taxon>
    </lineage>
</organism>
<keyword evidence="3" id="KW-1185">Reference proteome</keyword>
<dbReference type="GO" id="GO:0016491">
    <property type="term" value="F:oxidoreductase activity"/>
    <property type="evidence" value="ECO:0007669"/>
    <property type="project" value="UniProtKB-KW"/>
</dbReference>